<accession>A0A6B0U988</accession>
<name>A0A6B0U988_IXORI</name>
<protein>
    <submittedName>
        <fullName evidence="2">Putative secreted protein</fullName>
    </submittedName>
</protein>
<feature type="chain" id="PRO_5025622842" evidence="1">
    <location>
        <begin position="24"/>
        <end position="85"/>
    </location>
</feature>
<dbReference type="EMBL" id="GIFC01003127">
    <property type="protein sequence ID" value="MXU85210.1"/>
    <property type="molecule type" value="Transcribed_RNA"/>
</dbReference>
<proteinExistence type="predicted"/>
<evidence type="ECO:0000313" key="2">
    <source>
        <dbReference type="EMBL" id="MXU85210.1"/>
    </source>
</evidence>
<reference evidence="2" key="1">
    <citation type="submission" date="2019-12" db="EMBL/GenBank/DDBJ databases">
        <title>An insight into the sialome of adult female Ixodes ricinus ticks feeding for 6 days.</title>
        <authorList>
            <person name="Perner J."/>
            <person name="Ribeiro J.M.C."/>
        </authorList>
    </citation>
    <scope>NUCLEOTIDE SEQUENCE</scope>
    <source>
        <strain evidence="2">Semi-engorged</strain>
        <tissue evidence="2">Salivary glands</tissue>
    </source>
</reference>
<dbReference type="AlphaFoldDB" id="A0A6B0U988"/>
<sequence>MCYNCSFFVFLLMLLLFLGSFIGFVIPDLDTLCVPQTSAEHLQQAHTQIGIIQTSIQQHTNPITTSELCLFRLLYSSFSRYSFFL</sequence>
<evidence type="ECO:0000256" key="1">
    <source>
        <dbReference type="SAM" id="SignalP"/>
    </source>
</evidence>
<organism evidence="2">
    <name type="scientific">Ixodes ricinus</name>
    <name type="common">Common tick</name>
    <name type="synonym">Acarus ricinus</name>
    <dbReference type="NCBI Taxonomy" id="34613"/>
    <lineage>
        <taxon>Eukaryota</taxon>
        <taxon>Metazoa</taxon>
        <taxon>Ecdysozoa</taxon>
        <taxon>Arthropoda</taxon>
        <taxon>Chelicerata</taxon>
        <taxon>Arachnida</taxon>
        <taxon>Acari</taxon>
        <taxon>Parasitiformes</taxon>
        <taxon>Ixodida</taxon>
        <taxon>Ixodoidea</taxon>
        <taxon>Ixodidae</taxon>
        <taxon>Ixodinae</taxon>
        <taxon>Ixodes</taxon>
    </lineage>
</organism>
<feature type="signal peptide" evidence="1">
    <location>
        <begin position="1"/>
        <end position="23"/>
    </location>
</feature>
<keyword evidence="1" id="KW-0732">Signal</keyword>